<dbReference type="KEGG" id="msea:METESE_28310"/>
<evidence type="ECO:0000259" key="11">
    <source>
        <dbReference type="Pfam" id="PF00266"/>
    </source>
</evidence>
<evidence type="ECO:0000256" key="10">
    <source>
        <dbReference type="ARBA" id="ARBA00050776"/>
    </source>
</evidence>
<keyword evidence="8" id="KW-0408">Iron</keyword>
<dbReference type="InterPro" id="IPR015424">
    <property type="entry name" value="PyrdxlP-dep_Trfase"/>
</dbReference>
<dbReference type="Proteomes" id="UP001228113">
    <property type="component" value="Chromosome"/>
</dbReference>
<dbReference type="GO" id="GO:0031071">
    <property type="term" value="F:cysteine desulfurase activity"/>
    <property type="evidence" value="ECO:0007669"/>
    <property type="project" value="UniProtKB-EC"/>
</dbReference>
<keyword evidence="7" id="KW-0663">Pyridoxal phosphate</keyword>
<comment type="function">
    <text evidence="2">Catalyzes the removal of elemental sulfur atoms from cysteine to produce alanine. Seems to participate in the biosynthesis of the nitrogenase metalloclusters by providing the inorganic sulfur required for the Fe-S core formation.</text>
</comment>
<dbReference type="Gene3D" id="3.40.640.10">
    <property type="entry name" value="Type I PLP-dependent aspartate aminotransferase-like (Major domain)"/>
    <property type="match status" value="1"/>
</dbReference>
<gene>
    <name evidence="12" type="primary">nifS-1</name>
    <name evidence="12" type="ORF">METESE_28310</name>
</gene>
<dbReference type="InterPro" id="IPR016454">
    <property type="entry name" value="Cysteine_dSase"/>
</dbReference>
<dbReference type="GO" id="GO:0051536">
    <property type="term" value="F:iron-sulfur cluster binding"/>
    <property type="evidence" value="ECO:0007669"/>
    <property type="project" value="UniProtKB-KW"/>
</dbReference>
<evidence type="ECO:0000256" key="5">
    <source>
        <dbReference type="ARBA" id="ARBA00022679"/>
    </source>
</evidence>
<evidence type="ECO:0000256" key="8">
    <source>
        <dbReference type="ARBA" id="ARBA00023004"/>
    </source>
</evidence>
<keyword evidence="13" id="KW-1185">Reference proteome</keyword>
<comment type="similarity">
    <text evidence="3">Belongs to the class-V pyridoxal-phosphate-dependent aminotransferase family. NifS/IscS subfamily.</text>
</comment>
<dbReference type="Pfam" id="PF00266">
    <property type="entry name" value="Aminotran_5"/>
    <property type="match status" value="1"/>
</dbReference>
<dbReference type="FunFam" id="3.40.640.10:FF:000084">
    <property type="entry name" value="IscS-like cysteine desulfurase"/>
    <property type="match status" value="1"/>
</dbReference>
<evidence type="ECO:0000256" key="7">
    <source>
        <dbReference type="ARBA" id="ARBA00022898"/>
    </source>
</evidence>
<comment type="catalytic activity">
    <reaction evidence="10">
        <text>(sulfur carrier)-H + L-cysteine = (sulfur carrier)-SH + L-alanine</text>
        <dbReference type="Rhea" id="RHEA:43892"/>
        <dbReference type="Rhea" id="RHEA-COMP:14737"/>
        <dbReference type="Rhea" id="RHEA-COMP:14739"/>
        <dbReference type="ChEBI" id="CHEBI:29917"/>
        <dbReference type="ChEBI" id="CHEBI:35235"/>
        <dbReference type="ChEBI" id="CHEBI:57972"/>
        <dbReference type="ChEBI" id="CHEBI:64428"/>
        <dbReference type="EC" id="2.8.1.7"/>
    </reaction>
</comment>
<dbReference type="AlphaFoldDB" id="A0AA48KGY9"/>
<comment type="cofactor">
    <cofactor evidence="1">
        <name>pyridoxal 5'-phosphate</name>
        <dbReference type="ChEBI" id="CHEBI:597326"/>
    </cofactor>
</comment>
<evidence type="ECO:0000256" key="2">
    <source>
        <dbReference type="ARBA" id="ARBA00003120"/>
    </source>
</evidence>
<evidence type="ECO:0000256" key="9">
    <source>
        <dbReference type="ARBA" id="ARBA00023014"/>
    </source>
</evidence>
<reference evidence="12" key="1">
    <citation type="journal article" date="2023" name="Int. J. Syst. Evol. Microbiol.">
        <title>Mesoterricola silvestris gen. nov., sp. nov., Mesoterricola sediminis sp. nov., Geothrix oryzae sp. nov., Geothrix edaphica sp. nov., Geothrix rubra sp. nov., and Geothrix limicola sp. nov., six novel members of Acidobacteriota isolated from soils.</title>
        <authorList>
            <person name="Itoh H."/>
            <person name="Sugisawa Y."/>
            <person name="Mise K."/>
            <person name="Xu Z."/>
            <person name="Kuniyasu M."/>
            <person name="Ushijima N."/>
            <person name="Kawano K."/>
            <person name="Kobayashi E."/>
            <person name="Shiratori Y."/>
            <person name="Masuda Y."/>
            <person name="Senoo K."/>
        </authorList>
    </citation>
    <scope>NUCLEOTIDE SEQUENCE</scope>
    <source>
        <strain evidence="12">W786</strain>
    </source>
</reference>
<keyword evidence="5" id="KW-0808">Transferase</keyword>
<name>A0AA48KGY9_9BACT</name>
<protein>
    <recommendedName>
        <fullName evidence="4">cysteine desulfurase</fullName>
        <ecNumber evidence="4">2.8.1.7</ecNumber>
    </recommendedName>
</protein>
<evidence type="ECO:0000313" key="13">
    <source>
        <dbReference type="Proteomes" id="UP001228113"/>
    </source>
</evidence>
<feature type="domain" description="Aminotransferase class V" evidence="11">
    <location>
        <begin position="8"/>
        <end position="367"/>
    </location>
</feature>
<evidence type="ECO:0000256" key="4">
    <source>
        <dbReference type="ARBA" id="ARBA00012239"/>
    </source>
</evidence>
<proteinExistence type="inferred from homology"/>
<dbReference type="Gene3D" id="1.10.260.50">
    <property type="match status" value="1"/>
</dbReference>
<dbReference type="PANTHER" id="PTHR11601">
    <property type="entry name" value="CYSTEINE DESULFURYLASE FAMILY MEMBER"/>
    <property type="match status" value="1"/>
</dbReference>
<dbReference type="PIRSF" id="PIRSF005572">
    <property type="entry name" value="NifS"/>
    <property type="match status" value="1"/>
</dbReference>
<evidence type="ECO:0000313" key="12">
    <source>
        <dbReference type="EMBL" id="BDU77873.1"/>
    </source>
</evidence>
<accession>A0AA48KGY9</accession>
<evidence type="ECO:0000256" key="6">
    <source>
        <dbReference type="ARBA" id="ARBA00022723"/>
    </source>
</evidence>
<evidence type="ECO:0000256" key="1">
    <source>
        <dbReference type="ARBA" id="ARBA00001933"/>
    </source>
</evidence>
<dbReference type="PANTHER" id="PTHR11601:SF34">
    <property type="entry name" value="CYSTEINE DESULFURASE"/>
    <property type="match status" value="1"/>
</dbReference>
<dbReference type="EMBL" id="AP027081">
    <property type="protein sequence ID" value="BDU77873.1"/>
    <property type="molecule type" value="Genomic_DNA"/>
</dbReference>
<dbReference type="InterPro" id="IPR015421">
    <property type="entry name" value="PyrdxlP-dep_Trfase_major"/>
</dbReference>
<dbReference type="Gene3D" id="3.90.1150.10">
    <property type="entry name" value="Aspartate Aminotransferase, domain 1"/>
    <property type="match status" value="1"/>
</dbReference>
<sequence>MSGMTDPIYLDNNATTRLAPEALAEMLPWLGDQFGNAGSAHALGRLAEGAVVVARERASALLGCAPAELVFNGGGTEGINHAFRGVFEAFPAKRHFVTTAVEHSAVLAVADDLRRRGAEVTVLGVDGEGRLDLAGLEAALRPDTALVSLMAANNETGVIFPLEEAARLVKGRGVLLHVDATQALGKVPFDAGRLGADLASFSAHKFHGPKGVGGLFIRRGLRLRPFMTGGGQERGRRGGTLNVPGIVGLGKAAELALAHLPAMAEVAARRDRLEAAVLGGIPGTRVNGAGAPRVPNTSMVSFRDVEGEAVLLRLDQAGICVSTGSACTTGQREPSHVLRAMGVPPAEAMGSVRFSLSRYTTDAEIARVLETLPAILDELRAQGPLGRR</sequence>
<evidence type="ECO:0000256" key="3">
    <source>
        <dbReference type="ARBA" id="ARBA00006490"/>
    </source>
</evidence>
<keyword evidence="6" id="KW-0479">Metal-binding</keyword>
<organism evidence="12 13">
    <name type="scientific">Mesoterricola sediminis</name>
    <dbReference type="NCBI Taxonomy" id="2927980"/>
    <lineage>
        <taxon>Bacteria</taxon>
        <taxon>Pseudomonadati</taxon>
        <taxon>Acidobacteriota</taxon>
        <taxon>Holophagae</taxon>
        <taxon>Holophagales</taxon>
        <taxon>Holophagaceae</taxon>
        <taxon>Mesoterricola</taxon>
    </lineage>
</organism>
<keyword evidence="9" id="KW-0411">Iron-sulfur</keyword>
<dbReference type="EC" id="2.8.1.7" evidence="4"/>
<dbReference type="InterPro" id="IPR000192">
    <property type="entry name" value="Aminotrans_V_dom"/>
</dbReference>
<dbReference type="InterPro" id="IPR015422">
    <property type="entry name" value="PyrdxlP-dep_Trfase_small"/>
</dbReference>
<dbReference type="SUPFAM" id="SSF53383">
    <property type="entry name" value="PLP-dependent transferases"/>
    <property type="match status" value="1"/>
</dbReference>
<dbReference type="GO" id="GO:0046872">
    <property type="term" value="F:metal ion binding"/>
    <property type="evidence" value="ECO:0007669"/>
    <property type="project" value="UniProtKB-KW"/>
</dbReference>